<dbReference type="InterPro" id="IPR001128">
    <property type="entry name" value="Cyt_P450"/>
</dbReference>
<keyword evidence="3 7" id="KW-0479">Metal-binding</keyword>
<dbReference type="PRINTS" id="PR00463">
    <property type="entry name" value="EP450I"/>
</dbReference>
<gene>
    <name evidence="10" type="ORF">FGO68_gene11166</name>
</gene>
<keyword evidence="9" id="KW-1133">Transmembrane helix</keyword>
<protein>
    <recommendedName>
        <fullName evidence="12">Cytochrome P450</fullName>
    </recommendedName>
</protein>
<keyword evidence="8" id="KW-0175">Coiled coil</keyword>
<evidence type="ECO:0000256" key="1">
    <source>
        <dbReference type="ARBA" id="ARBA00010617"/>
    </source>
</evidence>
<organism evidence="10 11">
    <name type="scientific">Halteria grandinella</name>
    <dbReference type="NCBI Taxonomy" id="5974"/>
    <lineage>
        <taxon>Eukaryota</taxon>
        <taxon>Sar</taxon>
        <taxon>Alveolata</taxon>
        <taxon>Ciliophora</taxon>
        <taxon>Intramacronucleata</taxon>
        <taxon>Spirotrichea</taxon>
        <taxon>Stichotrichia</taxon>
        <taxon>Sporadotrichida</taxon>
        <taxon>Halteriidae</taxon>
        <taxon>Halteria</taxon>
    </lineage>
</organism>
<dbReference type="Proteomes" id="UP000785679">
    <property type="component" value="Unassembled WGS sequence"/>
</dbReference>
<feature type="binding site" description="axial binding residue" evidence="7">
    <location>
        <position position="413"/>
    </location>
    <ligand>
        <name>heme</name>
        <dbReference type="ChEBI" id="CHEBI:30413"/>
    </ligand>
    <ligandPart>
        <name>Fe</name>
        <dbReference type="ChEBI" id="CHEBI:18248"/>
    </ligandPart>
</feature>
<evidence type="ECO:0000313" key="10">
    <source>
        <dbReference type="EMBL" id="TNV80199.1"/>
    </source>
</evidence>
<dbReference type="CDD" id="cd00302">
    <property type="entry name" value="cytochrome_P450"/>
    <property type="match status" value="1"/>
</dbReference>
<proteinExistence type="inferred from homology"/>
<keyword evidence="4" id="KW-0560">Oxidoreductase</keyword>
<dbReference type="Gene3D" id="1.10.630.10">
    <property type="entry name" value="Cytochrome P450"/>
    <property type="match status" value="1"/>
</dbReference>
<reference evidence="10" key="1">
    <citation type="submission" date="2019-06" db="EMBL/GenBank/DDBJ databases">
        <authorList>
            <person name="Zheng W."/>
        </authorList>
    </citation>
    <scope>NUCLEOTIDE SEQUENCE</scope>
    <source>
        <strain evidence="10">QDHG01</strain>
    </source>
</reference>
<dbReference type="InterPro" id="IPR050196">
    <property type="entry name" value="Cytochrome_P450_Monoox"/>
</dbReference>
<evidence type="ECO:0000256" key="9">
    <source>
        <dbReference type="SAM" id="Phobius"/>
    </source>
</evidence>
<keyword evidence="9" id="KW-0472">Membrane</keyword>
<keyword evidence="9" id="KW-0812">Transmembrane</keyword>
<dbReference type="AlphaFoldDB" id="A0A8J8NTZ0"/>
<evidence type="ECO:0000256" key="4">
    <source>
        <dbReference type="ARBA" id="ARBA00023002"/>
    </source>
</evidence>
<evidence type="ECO:0000256" key="3">
    <source>
        <dbReference type="ARBA" id="ARBA00022723"/>
    </source>
</evidence>
<dbReference type="GO" id="GO:0020037">
    <property type="term" value="F:heme binding"/>
    <property type="evidence" value="ECO:0007669"/>
    <property type="project" value="InterPro"/>
</dbReference>
<comment type="cofactor">
    <cofactor evidence="7">
        <name>heme</name>
        <dbReference type="ChEBI" id="CHEBI:30413"/>
    </cofactor>
</comment>
<keyword evidence="6" id="KW-0503">Monooxygenase</keyword>
<evidence type="ECO:0000313" key="11">
    <source>
        <dbReference type="Proteomes" id="UP000785679"/>
    </source>
</evidence>
<keyword evidence="11" id="KW-1185">Reference proteome</keyword>
<feature type="coiled-coil region" evidence="8">
    <location>
        <begin position="95"/>
        <end position="122"/>
    </location>
</feature>
<evidence type="ECO:0000256" key="6">
    <source>
        <dbReference type="ARBA" id="ARBA00023033"/>
    </source>
</evidence>
<accession>A0A8J8NTZ0</accession>
<evidence type="ECO:0000256" key="2">
    <source>
        <dbReference type="ARBA" id="ARBA00022617"/>
    </source>
</evidence>
<evidence type="ECO:0000256" key="7">
    <source>
        <dbReference type="PIRSR" id="PIRSR602401-1"/>
    </source>
</evidence>
<dbReference type="OrthoDB" id="1470350at2759"/>
<evidence type="ECO:0000256" key="8">
    <source>
        <dbReference type="SAM" id="Coils"/>
    </source>
</evidence>
<comment type="similarity">
    <text evidence="1">Belongs to the cytochrome P450 family.</text>
</comment>
<feature type="transmembrane region" description="Helical" evidence="9">
    <location>
        <begin position="164"/>
        <end position="189"/>
    </location>
</feature>
<comment type="caution">
    <text evidence="10">The sequence shown here is derived from an EMBL/GenBank/DDBJ whole genome shotgun (WGS) entry which is preliminary data.</text>
</comment>
<dbReference type="GO" id="GO:0016705">
    <property type="term" value="F:oxidoreductase activity, acting on paired donors, with incorporation or reduction of molecular oxygen"/>
    <property type="evidence" value="ECO:0007669"/>
    <property type="project" value="InterPro"/>
</dbReference>
<keyword evidence="5 7" id="KW-0408">Iron</keyword>
<evidence type="ECO:0000256" key="5">
    <source>
        <dbReference type="ARBA" id="ARBA00023004"/>
    </source>
</evidence>
<dbReference type="GO" id="GO:0005506">
    <property type="term" value="F:iron ion binding"/>
    <property type="evidence" value="ECO:0007669"/>
    <property type="project" value="InterPro"/>
</dbReference>
<keyword evidence="2 7" id="KW-0349">Heme</keyword>
<dbReference type="GO" id="GO:0004497">
    <property type="term" value="F:monooxygenase activity"/>
    <property type="evidence" value="ECO:0007669"/>
    <property type="project" value="UniProtKB-KW"/>
</dbReference>
<dbReference type="PANTHER" id="PTHR24291">
    <property type="entry name" value="CYTOCHROME P450 FAMILY 4"/>
    <property type="match status" value="1"/>
</dbReference>
<dbReference type="PANTHER" id="PTHR24291:SF50">
    <property type="entry name" value="BIFUNCTIONAL ALBAFLAVENONE MONOOXYGENASE_TERPENE SYNTHASE"/>
    <property type="match status" value="1"/>
</dbReference>
<dbReference type="InterPro" id="IPR036396">
    <property type="entry name" value="Cyt_P450_sf"/>
</dbReference>
<sequence length="476" mass="54826">MIKQDFGPGHPPEIIVSMMQQQPVLILNSAKSLTELYVTKNRFFEKDPFSAIQYGSLFGKSLVLSPSNEMWAKKRKVLGSAFYKDKLLKMVGVIREIVREKIVEIEREYVEKRQEMDVVSELGDLHMRIILMTAFGLTDLHQVKLPYIKDGVTKQMKVADILRLLISFIIFRGGRYMFAVIPYMIFFYYSKEDKEYMANVHTVRDFCNSIIERRRKELQASLTEDKCGDILTIMLQDSQAFPTNDSMIDEIITFFLAGSFTLKTANSNLLMYLDCNPKEYSKLMGEFKETVFAEVLKKENKIEDPIASLNIESVEGLRYFSQCFYETLRIEPPLAASGGIFTEDQELSGVKIRKQDFFLINMQLMHHDKTEWQRPSDFIPERFDPLNPLSLKPDGAKRHPLAFNPFIGGKRVCLGKTFAEIVAKFVVPALLGRFKFEHVDTDITKGIKPKIVQNLNQACDPIVPMRVTIVDWSQQI</sequence>
<dbReference type="EMBL" id="RRYP01007834">
    <property type="protein sequence ID" value="TNV80199.1"/>
    <property type="molecule type" value="Genomic_DNA"/>
</dbReference>
<dbReference type="SUPFAM" id="SSF48264">
    <property type="entry name" value="Cytochrome P450"/>
    <property type="match status" value="1"/>
</dbReference>
<dbReference type="Pfam" id="PF00067">
    <property type="entry name" value="p450"/>
    <property type="match status" value="1"/>
</dbReference>
<dbReference type="InterPro" id="IPR002401">
    <property type="entry name" value="Cyt_P450_E_grp-I"/>
</dbReference>
<evidence type="ECO:0008006" key="12">
    <source>
        <dbReference type="Google" id="ProtNLM"/>
    </source>
</evidence>
<name>A0A8J8NTZ0_HALGN</name>